<reference evidence="2 3" key="1">
    <citation type="submission" date="2020-04" db="EMBL/GenBank/DDBJ databases">
        <authorList>
            <person name="De Canck E."/>
        </authorList>
    </citation>
    <scope>NUCLEOTIDE SEQUENCE [LARGE SCALE GENOMIC DNA]</scope>
    <source>
        <strain evidence="2 3">LMG 27177</strain>
    </source>
</reference>
<dbReference type="GO" id="GO:0080032">
    <property type="term" value="F:methyl jasmonate esterase activity"/>
    <property type="evidence" value="ECO:0007669"/>
    <property type="project" value="TreeGrafter"/>
</dbReference>
<keyword evidence="3" id="KW-1185">Reference proteome</keyword>
<dbReference type="AlphaFoldDB" id="A0A6J5GZR9"/>
<gene>
    <name evidence="2" type="primary">pytH_3</name>
    <name evidence="2" type="ORF">LMG27177_07010</name>
</gene>
<dbReference type="SUPFAM" id="SSF53474">
    <property type="entry name" value="alpha/beta-Hydrolases"/>
    <property type="match status" value="1"/>
</dbReference>
<feature type="domain" description="AB hydrolase-1" evidence="1">
    <location>
        <begin position="5"/>
        <end position="244"/>
    </location>
</feature>
<dbReference type="RefSeq" id="WP_175166005.1">
    <property type="nucleotide sequence ID" value="NZ_CADIKI010000032.1"/>
</dbReference>
<dbReference type="EMBL" id="CADIKI010000032">
    <property type="protein sequence ID" value="CAB3810023.1"/>
    <property type="molecule type" value="Genomic_DNA"/>
</dbReference>
<dbReference type="InterPro" id="IPR000073">
    <property type="entry name" value="AB_hydrolase_1"/>
</dbReference>
<dbReference type="PANTHER" id="PTHR10992">
    <property type="entry name" value="METHYLESTERASE FAMILY MEMBER"/>
    <property type="match status" value="1"/>
</dbReference>
<sequence length="251" mass="27210">MKRTIVLIHGSWHWGGCFQKVATLLAAQGHPVLCPDLKSHGLDPARYEQVTDMTDYTAAVSALLDNAAEPVVLLGHSMGGVALTHLGEQYPDKISKLVYLTAFMTPRDKSANDYLLSDGYRNDPSVAKLFDIVMPSADGKGVSLNVEALATVRSSFYGDCSDRDVAVAAANVVPTNTAVPYHARTETTQERFGSIPRVFIECTQDFALPIDQQRRMQADVPGAKVVTMNTSHSPFFSQPERLAEIIGAEAG</sequence>
<evidence type="ECO:0000313" key="2">
    <source>
        <dbReference type="EMBL" id="CAB3810023.1"/>
    </source>
</evidence>
<dbReference type="GO" id="GO:0102209">
    <property type="term" value="F:trans-permethrin hydrolase activity"/>
    <property type="evidence" value="ECO:0007669"/>
    <property type="project" value="UniProtKB-EC"/>
</dbReference>
<keyword evidence="2" id="KW-0378">Hydrolase</keyword>
<evidence type="ECO:0000259" key="1">
    <source>
        <dbReference type="Pfam" id="PF12697"/>
    </source>
</evidence>
<dbReference type="Pfam" id="PF12697">
    <property type="entry name" value="Abhydrolase_6"/>
    <property type="match status" value="1"/>
</dbReference>
<dbReference type="Gene3D" id="3.40.50.1820">
    <property type="entry name" value="alpha/beta hydrolase"/>
    <property type="match status" value="1"/>
</dbReference>
<accession>A0A6J5GZR9</accession>
<proteinExistence type="predicted"/>
<dbReference type="InterPro" id="IPR045889">
    <property type="entry name" value="MES/HNL"/>
</dbReference>
<dbReference type="GO" id="GO:0009694">
    <property type="term" value="P:jasmonic acid metabolic process"/>
    <property type="evidence" value="ECO:0007669"/>
    <property type="project" value="TreeGrafter"/>
</dbReference>
<name>A0A6J5GZR9_9BURK</name>
<dbReference type="EC" id="3.1.1.88" evidence="2"/>
<organism evidence="2 3">
    <name type="scientific">Paraburkholderia fynbosensis</name>
    <dbReference type="NCBI Taxonomy" id="1200993"/>
    <lineage>
        <taxon>Bacteria</taxon>
        <taxon>Pseudomonadati</taxon>
        <taxon>Pseudomonadota</taxon>
        <taxon>Betaproteobacteria</taxon>
        <taxon>Burkholderiales</taxon>
        <taxon>Burkholderiaceae</taxon>
        <taxon>Paraburkholderia</taxon>
    </lineage>
</organism>
<evidence type="ECO:0000313" key="3">
    <source>
        <dbReference type="Proteomes" id="UP000494252"/>
    </source>
</evidence>
<dbReference type="InterPro" id="IPR029058">
    <property type="entry name" value="AB_hydrolase_fold"/>
</dbReference>
<dbReference type="GO" id="GO:0080030">
    <property type="term" value="F:methyl indole-3-acetate esterase activity"/>
    <property type="evidence" value="ECO:0007669"/>
    <property type="project" value="TreeGrafter"/>
</dbReference>
<dbReference type="PANTHER" id="PTHR10992:SF872">
    <property type="entry name" value="METHYLESTERASE 11, CHLOROPLASTIC-RELATED"/>
    <property type="match status" value="1"/>
</dbReference>
<dbReference type="GO" id="GO:0080031">
    <property type="term" value="F:methyl salicylate esterase activity"/>
    <property type="evidence" value="ECO:0007669"/>
    <property type="project" value="TreeGrafter"/>
</dbReference>
<dbReference type="GO" id="GO:0009696">
    <property type="term" value="P:salicylic acid metabolic process"/>
    <property type="evidence" value="ECO:0007669"/>
    <property type="project" value="TreeGrafter"/>
</dbReference>
<protein>
    <submittedName>
        <fullName evidence="2">Pyrethroid hydrolase</fullName>
        <ecNumber evidence="2">3.1.1.88</ecNumber>
    </submittedName>
</protein>
<dbReference type="Proteomes" id="UP000494252">
    <property type="component" value="Unassembled WGS sequence"/>
</dbReference>